<proteinExistence type="predicted"/>
<dbReference type="EMBL" id="CP039396">
    <property type="protein sequence ID" value="QCD42717.1"/>
    <property type="molecule type" value="Genomic_DNA"/>
</dbReference>
<sequence length="344" mass="38781">MKEAIALLINDIHVNKDNIAEFNKNWDEMLSVCQREGVEEVVIAGDMFTTRAAQTLSTLLAVKAALTKAVSQGVYVTIGEGNHDKTDQEAIEGYNHLWTGLQGIEVVDVYKALVWDGCDFCLLLMSYFPENGSFLDKLEAAVNNTLEQYPQFTKNDIILYIHEGVHGALGDFEIDGELPQAPLLDFKAVLCGHYHNRVKIKNTNIEYIGSSRQGNFGEDEEKGYTLLYADGSYGFVKNEVNTRYQTIELDAKSVEKFTLDKDDRYKYKVKVKCDDKQAKMLDKQKLIDLGFHKVEVVAASNLPNESAAADIHEKYDKQGIKKEYQNYCNENAIDSKLGIKYLEG</sequence>
<name>A0A4P7W452_9BACT</name>
<dbReference type="InterPro" id="IPR029052">
    <property type="entry name" value="Metallo-depent_PP-like"/>
</dbReference>
<dbReference type="SUPFAM" id="SSF56300">
    <property type="entry name" value="Metallo-dependent phosphatases"/>
    <property type="match status" value="1"/>
</dbReference>
<evidence type="ECO:0000313" key="1">
    <source>
        <dbReference type="EMBL" id="QCD42717.1"/>
    </source>
</evidence>
<gene>
    <name evidence="1" type="ORF">E7747_10770</name>
</gene>
<protein>
    <submittedName>
        <fullName evidence="1">Phosphoesterase</fullName>
    </submittedName>
</protein>
<dbReference type="KEGG" id="ddb:E7747_10770"/>
<dbReference type="RefSeq" id="WP_136415889.1">
    <property type="nucleotide sequence ID" value="NZ_CP039396.1"/>
</dbReference>
<keyword evidence="2" id="KW-1185">Reference proteome</keyword>
<dbReference type="PANTHER" id="PTHR30337">
    <property type="entry name" value="COMPONENT OF ATP-DEPENDENT DSDNA EXONUCLEASE"/>
    <property type="match status" value="1"/>
</dbReference>
<dbReference type="Gene3D" id="3.60.21.10">
    <property type="match status" value="1"/>
</dbReference>
<organism evidence="1 2">
    <name type="scientific">Duncaniella dubosii</name>
    <dbReference type="NCBI Taxonomy" id="2518971"/>
    <lineage>
        <taxon>Bacteria</taxon>
        <taxon>Pseudomonadati</taxon>
        <taxon>Bacteroidota</taxon>
        <taxon>Bacteroidia</taxon>
        <taxon>Bacteroidales</taxon>
        <taxon>Muribaculaceae</taxon>
        <taxon>Duncaniella</taxon>
    </lineage>
</organism>
<dbReference type="AlphaFoldDB" id="A0A4P7W452"/>
<dbReference type="InterPro" id="IPR050535">
    <property type="entry name" value="DNA_Repair-Maintenance_Comp"/>
</dbReference>
<accession>A0A4P7W452</accession>
<dbReference type="Proteomes" id="UP000297149">
    <property type="component" value="Chromosome"/>
</dbReference>
<reference evidence="2" key="1">
    <citation type="submission" date="2019-02" db="EMBL/GenBank/DDBJ databases">
        <title>Isolation and identification of novel species under the genus Muribaculum.</title>
        <authorList>
            <person name="Miyake S."/>
            <person name="Ding Y."/>
            <person name="Low A."/>
            <person name="Soh M."/>
            <person name="Seedorf H."/>
        </authorList>
    </citation>
    <scope>NUCLEOTIDE SEQUENCE [LARGE SCALE GENOMIC DNA]</scope>
    <source>
        <strain evidence="2">H5</strain>
    </source>
</reference>
<evidence type="ECO:0000313" key="2">
    <source>
        <dbReference type="Proteomes" id="UP000297149"/>
    </source>
</evidence>